<dbReference type="Gene3D" id="2.40.128.410">
    <property type="match status" value="1"/>
</dbReference>
<dbReference type="EMBL" id="DXFT01000150">
    <property type="protein sequence ID" value="HIX03992.1"/>
    <property type="molecule type" value="Genomic_DNA"/>
</dbReference>
<name>A0A9D1V0T0_9BACT</name>
<keyword evidence="1" id="KW-0732">Signal</keyword>
<feature type="chain" id="PRO_5039241666" evidence="1">
    <location>
        <begin position="22"/>
        <end position="173"/>
    </location>
</feature>
<evidence type="ECO:0000313" key="3">
    <source>
        <dbReference type="Proteomes" id="UP000824202"/>
    </source>
</evidence>
<dbReference type="Proteomes" id="UP000824202">
    <property type="component" value="Unassembled WGS sequence"/>
</dbReference>
<accession>A0A9D1V0T0</accession>
<reference evidence="2" key="1">
    <citation type="journal article" date="2021" name="PeerJ">
        <title>Extensive microbial diversity within the chicken gut microbiome revealed by metagenomics and culture.</title>
        <authorList>
            <person name="Gilroy R."/>
            <person name="Ravi A."/>
            <person name="Getino M."/>
            <person name="Pursley I."/>
            <person name="Horton D.L."/>
            <person name="Alikhan N.F."/>
            <person name="Baker D."/>
            <person name="Gharbi K."/>
            <person name="Hall N."/>
            <person name="Watson M."/>
            <person name="Adriaenssens E.M."/>
            <person name="Foster-Nyarko E."/>
            <person name="Jarju S."/>
            <person name="Secka A."/>
            <person name="Antonio M."/>
            <person name="Oren A."/>
            <person name="Chaudhuri R.R."/>
            <person name="La Ragione R."/>
            <person name="Hildebrand F."/>
            <person name="Pallen M.J."/>
        </authorList>
    </citation>
    <scope>NUCLEOTIDE SEQUENCE</scope>
    <source>
        <strain evidence="2">23274</strain>
    </source>
</reference>
<protein>
    <submittedName>
        <fullName evidence="2">DUF4251 domain-containing protein</fullName>
    </submittedName>
</protein>
<dbReference type="InterPro" id="IPR025347">
    <property type="entry name" value="DUF4251"/>
</dbReference>
<reference evidence="2" key="2">
    <citation type="submission" date="2021-04" db="EMBL/GenBank/DDBJ databases">
        <authorList>
            <person name="Gilroy R."/>
        </authorList>
    </citation>
    <scope>NUCLEOTIDE SEQUENCE</scope>
    <source>
        <strain evidence="2">23274</strain>
    </source>
</reference>
<dbReference type="Pfam" id="PF14059">
    <property type="entry name" value="DUF4251"/>
    <property type="match status" value="1"/>
</dbReference>
<proteinExistence type="predicted"/>
<evidence type="ECO:0000256" key="1">
    <source>
        <dbReference type="SAM" id="SignalP"/>
    </source>
</evidence>
<organism evidence="2 3">
    <name type="scientific">Candidatus Odoribacter faecigallinarum</name>
    <dbReference type="NCBI Taxonomy" id="2838706"/>
    <lineage>
        <taxon>Bacteria</taxon>
        <taxon>Pseudomonadati</taxon>
        <taxon>Bacteroidota</taxon>
        <taxon>Bacteroidia</taxon>
        <taxon>Bacteroidales</taxon>
        <taxon>Odoribacteraceae</taxon>
        <taxon>Odoribacter</taxon>
    </lineage>
</organism>
<dbReference type="AlphaFoldDB" id="A0A9D1V0T0"/>
<feature type="signal peptide" evidence="1">
    <location>
        <begin position="1"/>
        <end position="21"/>
    </location>
</feature>
<gene>
    <name evidence="2" type="ORF">H9863_07760</name>
</gene>
<sequence length="173" mass="19735">MKTMYLLIMLLPLAFIQPAEAQKLSKEEKAAQAAKEWEGTRQLIEGRQFNIEINQVYPQSGRDVSRFNPRGKITVRDSIAEGYLPFFGRAYRLPYGEGGGIEFDAPMQEVKFDITEKKKNRKITFSFKVPGKDDFYQISIESMGGYNCSINLISNNRTQISYSGTISPLEEKE</sequence>
<evidence type="ECO:0000313" key="2">
    <source>
        <dbReference type="EMBL" id="HIX03992.1"/>
    </source>
</evidence>
<comment type="caution">
    <text evidence="2">The sequence shown here is derived from an EMBL/GenBank/DDBJ whole genome shotgun (WGS) entry which is preliminary data.</text>
</comment>